<accession>A0A315ZM84</accession>
<feature type="domain" description="Glycosyltransferase 2-like" evidence="1">
    <location>
        <begin position="1"/>
        <end position="115"/>
    </location>
</feature>
<dbReference type="PANTHER" id="PTHR22916">
    <property type="entry name" value="GLYCOSYLTRANSFERASE"/>
    <property type="match status" value="1"/>
</dbReference>
<organism evidence="2 3">
    <name type="scientific">Quadrisphaera granulorum</name>
    <dbReference type="NCBI Taxonomy" id="317664"/>
    <lineage>
        <taxon>Bacteria</taxon>
        <taxon>Bacillati</taxon>
        <taxon>Actinomycetota</taxon>
        <taxon>Actinomycetes</taxon>
        <taxon>Kineosporiales</taxon>
        <taxon>Kineosporiaceae</taxon>
        <taxon>Quadrisphaera</taxon>
    </lineage>
</organism>
<protein>
    <submittedName>
        <fullName evidence="2">Glycosyl transferase family 2</fullName>
    </submittedName>
</protein>
<dbReference type="InterPro" id="IPR029044">
    <property type="entry name" value="Nucleotide-diphossugar_trans"/>
</dbReference>
<dbReference type="InterPro" id="IPR001173">
    <property type="entry name" value="Glyco_trans_2-like"/>
</dbReference>
<reference evidence="2 3" key="1">
    <citation type="submission" date="2018-03" db="EMBL/GenBank/DDBJ databases">
        <title>Genomic Encyclopedia of Archaeal and Bacterial Type Strains, Phase II (KMG-II): from individual species to whole genera.</title>
        <authorList>
            <person name="Goeker M."/>
        </authorList>
    </citation>
    <scope>NUCLEOTIDE SEQUENCE [LARGE SCALE GENOMIC DNA]</scope>
    <source>
        <strain evidence="2 3">DSM 44889</strain>
    </source>
</reference>
<dbReference type="RefSeq" id="WP_109776703.1">
    <property type="nucleotide sequence ID" value="NZ_QGDQ01000050.1"/>
</dbReference>
<proteinExistence type="predicted"/>
<dbReference type="OrthoDB" id="9802649at2"/>
<dbReference type="EMBL" id="QGDQ01000050">
    <property type="protein sequence ID" value="PWJ45804.1"/>
    <property type="molecule type" value="Genomic_DNA"/>
</dbReference>
<gene>
    <name evidence="2" type="ORF">BXY45_1502</name>
</gene>
<dbReference type="PANTHER" id="PTHR22916:SF3">
    <property type="entry name" value="UDP-GLCNAC:BETAGAL BETA-1,3-N-ACETYLGLUCOSAMINYLTRANSFERASE-LIKE PROTEIN 1"/>
    <property type="match status" value="1"/>
</dbReference>
<sequence>MVTHNGERYLEAQLESIVHQTFPVDGVHIFDDQSSDKTWDILLSYRSAYPEIFTIHRLPGLTHAKTIPARIGANFSYALNQTREQYDYIFLSDQDDCWLPNRVESQLQIFTLNPRIEVIAAGATLIGEKGTPIGRTLQELFPAHPEWHDLSPAARLRYILANPFATGATMAVAGRHLKRTLPIPPGWLHDRWLSVHSVVSGQFHFQPEPVIAYRIHEGQSVGAMNLRSASRTAWVAGRVPTALSTAKQVIDLRGLQAESTDVEVQKELQVTKIIKTYLTRATR</sequence>
<dbReference type="Pfam" id="PF00535">
    <property type="entry name" value="Glycos_transf_2"/>
    <property type="match status" value="1"/>
</dbReference>
<dbReference type="Proteomes" id="UP000245469">
    <property type="component" value="Unassembled WGS sequence"/>
</dbReference>
<dbReference type="SUPFAM" id="SSF53448">
    <property type="entry name" value="Nucleotide-diphospho-sugar transferases"/>
    <property type="match status" value="1"/>
</dbReference>
<evidence type="ECO:0000313" key="2">
    <source>
        <dbReference type="EMBL" id="PWJ45804.1"/>
    </source>
</evidence>
<evidence type="ECO:0000313" key="3">
    <source>
        <dbReference type="Proteomes" id="UP000245469"/>
    </source>
</evidence>
<keyword evidence="3" id="KW-1185">Reference proteome</keyword>
<name>A0A315ZM84_9ACTN</name>
<evidence type="ECO:0000259" key="1">
    <source>
        <dbReference type="Pfam" id="PF00535"/>
    </source>
</evidence>
<dbReference type="AlphaFoldDB" id="A0A315ZM84"/>
<dbReference type="GO" id="GO:0016758">
    <property type="term" value="F:hexosyltransferase activity"/>
    <property type="evidence" value="ECO:0007669"/>
    <property type="project" value="UniProtKB-ARBA"/>
</dbReference>
<dbReference type="Gene3D" id="3.90.550.10">
    <property type="entry name" value="Spore Coat Polysaccharide Biosynthesis Protein SpsA, Chain A"/>
    <property type="match status" value="1"/>
</dbReference>
<comment type="caution">
    <text evidence="2">The sequence shown here is derived from an EMBL/GenBank/DDBJ whole genome shotgun (WGS) entry which is preliminary data.</text>
</comment>
<keyword evidence="2" id="KW-0808">Transferase</keyword>